<keyword evidence="2" id="KW-1185">Reference proteome</keyword>
<proteinExistence type="predicted"/>
<gene>
    <name evidence="1" type="ordered locus">SVI_1053</name>
</gene>
<dbReference type="KEGG" id="svo:SVI_1053"/>
<dbReference type="HOGENOM" id="CLU_3188966_0_0_6"/>
<dbReference type="EMBL" id="AP011177">
    <property type="protein sequence ID" value="BAJ01024.1"/>
    <property type="molecule type" value="Genomic_DNA"/>
</dbReference>
<dbReference type="Proteomes" id="UP000002350">
    <property type="component" value="Chromosome"/>
</dbReference>
<protein>
    <submittedName>
        <fullName evidence="1">Uncharacterized protein</fullName>
    </submittedName>
</protein>
<evidence type="ECO:0000313" key="2">
    <source>
        <dbReference type="Proteomes" id="UP000002350"/>
    </source>
</evidence>
<organism evidence="1 2">
    <name type="scientific">Shewanella violacea (strain JCM 10179 / CIP 106290 / LMG 19151 / DSS12)</name>
    <dbReference type="NCBI Taxonomy" id="637905"/>
    <lineage>
        <taxon>Bacteria</taxon>
        <taxon>Pseudomonadati</taxon>
        <taxon>Pseudomonadota</taxon>
        <taxon>Gammaproteobacteria</taxon>
        <taxon>Alteromonadales</taxon>
        <taxon>Shewanellaceae</taxon>
        <taxon>Shewanella</taxon>
    </lineage>
</organism>
<name>D4ZH75_SHEVD</name>
<accession>D4ZH75</accession>
<dbReference type="AlphaFoldDB" id="D4ZH75"/>
<sequence length="46" mass="5231">MVTQREFEDLGWTANLDVIQHSGSKSEVDTGQERWLKPRLALVSSD</sequence>
<reference evidence="2" key="1">
    <citation type="journal article" date="2010" name="Mol. Biosyst.">
        <title>Complete genome sequence and comparative analysis of Shewanella violacea, a psychrophilic and piezophilic bacterium from deep sea floor sediments.</title>
        <authorList>
            <person name="Aono E."/>
            <person name="Baba T."/>
            <person name="Ara T."/>
            <person name="Nishi T."/>
            <person name="Nakamichi T."/>
            <person name="Inamoto E."/>
            <person name="Toyonaga H."/>
            <person name="Hasegawa M."/>
            <person name="Takai Y."/>
            <person name="Okumura Y."/>
            <person name="Baba M."/>
            <person name="Tomita M."/>
            <person name="Kato C."/>
            <person name="Oshima T."/>
            <person name="Nakasone K."/>
            <person name="Mori H."/>
        </authorList>
    </citation>
    <scope>NUCLEOTIDE SEQUENCE [LARGE SCALE GENOMIC DNA]</scope>
    <source>
        <strain evidence="2">JCM 10179 / CIP 106290 / LMG 19151 / DSS12</strain>
    </source>
</reference>
<evidence type="ECO:0000313" key="1">
    <source>
        <dbReference type="EMBL" id="BAJ01024.1"/>
    </source>
</evidence>